<keyword evidence="1" id="KW-0472">Membrane</keyword>
<feature type="non-terminal residue" evidence="2">
    <location>
        <position position="1"/>
    </location>
</feature>
<comment type="caution">
    <text evidence="2">The sequence shown here is derived from an EMBL/GenBank/DDBJ whole genome shotgun (WGS) entry which is preliminary data.</text>
</comment>
<keyword evidence="1" id="KW-0812">Transmembrane</keyword>
<sequence length="121" mass="14221">MHELRPVMSIKPHDFDVLETDSNDRDHSKQWTRCYYSTKHEYAYDIIGIILTSFLHILPLTSVAVMNIMIIVRLRKRQRLMAVSTNSARSVLLNKKKKKASLKQLQKHFTYKLNSSSIKEM</sequence>
<evidence type="ECO:0000256" key="1">
    <source>
        <dbReference type="SAM" id="Phobius"/>
    </source>
</evidence>
<protein>
    <submittedName>
        <fullName evidence="2">Uncharacterized protein</fullName>
    </submittedName>
</protein>
<dbReference type="AlphaFoldDB" id="A0A820S764"/>
<name>A0A820S764_9BILA</name>
<accession>A0A820S764</accession>
<reference evidence="2" key="1">
    <citation type="submission" date="2021-02" db="EMBL/GenBank/DDBJ databases">
        <authorList>
            <person name="Nowell W R."/>
        </authorList>
    </citation>
    <scope>NUCLEOTIDE SEQUENCE</scope>
</reference>
<organism evidence="2 3">
    <name type="scientific">Adineta steineri</name>
    <dbReference type="NCBI Taxonomy" id="433720"/>
    <lineage>
        <taxon>Eukaryota</taxon>
        <taxon>Metazoa</taxon>
        <taxon>Spiralia</taxon>
        <taxon>Gnathifera</taxon>
        <taxon>Rotifera</taxon>
        <taxon>Eurotatoria</taxon>
        <taxon>Bdelloidea</taxon>
        <taxon>Adinetida</taxon>
        <taxon>Adinetidae</taxon>
        <taxon>Adineta</taxon>
    </lineage>
</organism>
<dbReference type="EMBL" id="CAJOAZ010032953">
    <property type="protein sequence ID" value="CAF4451232.1"/>
    <property type="molecule type" value="Genomic_DNA"/>
</dbReference>
<evidence type="ECO:0000313" key="2">
    <source>
        <dbReference type="EMBL" id="CAF4451232.1"/>
    </source>
</evidence>
<proteinExistence type="predicted"/>
<feature type="non-terminal residue" evidence="2">
    <location>
        <position position="121"/>
    </location>
</feature>
<dbReference type="Proteomes" id="UP000663844">
    <property type="component" value="Unassembled WGS sequence"/>
</dbReference>
<feature type="transmembrane region" description="Helical" evidence="1">
    <location>
        <begin position="46"/>
        <end position="72"/>
    </location>
</feature>
<gene>
    <name evidence="2" type="ORF">OXD698_LOCUS54408</name>
</gene>
<evidence type="ECO:0000313" key="3">
    <source>
        <dbReference type="Proteomes" id="UP000663844"/>
    </source>
</evidence>
<keyword evidence="1" id="KW-1133">Transmembrane helix</keyword>
<dbReference type="Gene3D" id="1.20.1070.10">
    <property type="entry name" value="Rhodopsin 7-helix transmembrane proteins"/>
    <property type="match status" value="1"/>
</dbReference>